<dbReference type="GO" id="GO:0030134">
    <property type="term" value="C:COPII-coated ER to Golgi transport vesicle"/>
    <property type="evidence" value="ECO:0007669"/>
    <property type="project" value="TreeGrafter"/>
</dbReference>
<evidence type="ECO:0000256" key="5">
    <source>
        <dbReference type="ARBA" id="ARBA00023136"/>
    </source>
</evidence>
<comment type="subcellular location">
    <subcellularLocation>
        <location evidence="1">Membrane</location>
        <topology evidence="1">Multi-pass membrane protein</topology>
    </subcellularLocation>
</comment>
<dbReference type="EMBL" id="MCGT01000020">
    <property type="protein sequence ID" value="ORX51637.1"/>
    <property type="molecule type" value="Genomic_DNA"/>
</dbReference>
<feature type="transmembrane region" description="Helical" evidence="7">
    <location>
        <begin position="126"/>
        <end position="146"/>
    </location>
</feature>
<dbReference type="InterPro" id="IPR007277">
    <property type="entry name" value="Svp26/Tex261"/>
</dbReference>
<organism evidence="8 9">
    <name type="scientific">Hesseltinella vesiculosa</name>
    <dbReference type="NCBI Taxonomy" id="101127"/>
    <lineage>
        <taxon>Eukaryota</taxon>
        <taxon>Fungi</taxon>
        <taxon>Fungi incertae sedis</taxon>
        <taxon>Mucoromycota</taxon>
        <taxon>Mucoromycotina</taxon>
        <taxon>Mucoromycetes</taxon>
        <taxon>Mucorales</taxon>
        <taxon>Cunninghamellaceae</taxon>
        <taxon>Hesseltinella</taxon>
    </lineage>
</organism>
<evidence type="ECO:0000256" key="2">
    <source>
        <dbReference type="ARBA" id="ARBA00008096"/>
    </source>
</evidence>
<keyword evidence="4 7" id="KW-1133">Transmembrane helix</keyword>
<feature type="transmembrane region" description="Helical" evidence="7">
    <location>
        <begin position="91"/>
        <end position="114"/>
    </location>
</feature>
<feature type="compositionally biased region" description="Low complexity" evidence="6">
    <location>
        <begin position="246"/>
        <end position="264"/>
    </location>
</feature>
<protein>
    <submittedName>
        <fullName evidence="8">DUF396-domain-containing protein</fullName>
    </submittedName>
</protein>
<evidence type="ECO:0000256" key="7">
    <source>
        <dbReference type="SAM" id="Phobius"/>
    </source>
</evidence>
<evidence type="ECO:0000256" key="4">
    <source>
        <dbReference type="ARBA" id="ARBA00022989"/>
    </source>
</evidence>
<dbReference type="Proteomes" id="UP000242146">
    <property type="component" value="Unassembled WGS sequence"/>
</dbReference>
<dbReference type="GO" id="GO:0097020">
    <property type="term" value="F:COPII receptor activity"/>
    <property type="evidence" value="ECO:0007669"/>
    <property type="project" value="InterPro"/>
</dbReference>
<accession>A0A1X2GDZ9</accession>
<comment type="caution">
    <text evidence="8">The sequence shown here is derived from an EMBL/GenBank/DDBJ whole genome shotgun (WGS) entry which is preliminary data.</text>
</comment>
<keyword evidence="9" id="KW-1185">Reference proteome</keyword>
<evidence type="ECO:0000313" key="9">
    <source>
        <dbReference type="Proteomes" id="UP000242146"/>
    </source>
</evidence>
<keyword evidence="5 7" id="KW-0472">Membrane</keyword>
<sequence>MLLNLNLLHLVGYLATGLGFCFMVLSLACGLYYLAELVEEYTVYTKKVIKYMTIVVVALHVLLCIFDRLPVLQLLFSIFCHGVYSLNLTTFPFIQLTSLPFISSCVLVFVDHFIWFKYFTRYYRPFMDVASFFGVCVWLIPFTYFISLSANDNALPMSDPNAEVTPGQQKKGLFKSVFGFLKSNQDQGLDTPAMPMPPNRQSTPIQDMSRPMTPGNAYGSQPSYTQPAAYMSPSHTAYQDQPQHIPPASVISSYSSRSAYSTTSNHLQNRKTA</sequence>
<dbReference type="Pfam" id="PF04148">
    <property type="entry name" value="Erv26"/>
    <property type="match status" value="1"/>
</dbReference>
<dbReference type="GO" id="GO:0005789">
    <property type="term" value="C:endoplasmic reticulum membrane"/>
    <property type="evidence" value="ECO:0007669"/>
    <property type="project" value="TreeGrafter"/>
</dbReference>
<evidence type="ECO:0000256" key="1">
    <source>
        <dbReference type="ARBA" id="ARBA00004141"/>
    </source>
</evidence>
<dbReference type="OrthoDB" id="28257at2759"/>
<dbReference type="STRING" id="101127.A0A1X2GDZ9"/>
<dbReference type="GO" id="GO:0006888">
    <property type="term" value="P:endoplasmic reticulum to Golgi vesicle-mediated transport"/>
    <property type="evidence" value="ECO:0007669"/>
    <property type="project" value="InterPro"/>
</dbReference>
<dbReference type="PANTHER" id="PTHR13144">
    <property type="entry name" value="TEX261 PROTEIN"/>
    <property type="match status" value="1"/>
</dbReference>
<evidence type="ECO:0000256" key="3">
    <source>
        <dbReference type="ARBA" id="ARBA00022692"/>
    </source>
</evidence>
<feature type="transmembrane region" description="Helical" evidence="7">
    <location>
        <begin position="54"/>
        <end position="79"/>
    </location>
</feature>
<comment type="similarity">
    <text evidence="2">Belongs to the SVP26 family.</text>
</comment>
<dbReference type="PANTHER" id="PTHR13144:SF0">
    <property type="entry name" value="PROTEIN TEX261"/>
    <property type="match status" value="1"/>
</dbReference>
<dbReference type="AlphaFoldDB" id="A0A1X2GDZ9"/>
<dbReference type="GO" id="GO:0000139">
    <property type="term" value="C:Golgi membrane"/>
    <property type="evidence" value="ECO:0007669"/>
    <property type="project" value="TreeGrafter"/>
</dbReference>
<gene>
    <name evidence="8" type="ORF">DM01DRAFT_1337142</name>
</gene>
<proteinExistence type="inferred from homology"/>
<feature type="transmembrane region" description="Helical" evidence="7">
    <location>
        <begin position="12"/>
        <end position="34"/>
    </location>
</feature>
<reference evidence="8 9" key="1">
    <citation type="submission" date="2016-07" db="EMBL/GenBank/DDBJ databases">
        <title>Pervasive Adenine N6-methylation of Active Genes in Fungi.</title>
        <authorList>
            <consortium name="DOE Joint Genome Institute"/>
            <person name="Mondo S.J."/>
            <person name="Dannebaum R.O."/>
            <person name="Kuo R.C."/>
            <person name="Labutti K."/>
            <person name="Haridas S."/>
            <person name="Kuo A."/>
            <person name="Salamov A."/>
            <person name="Ahrendt S.R."/>
            <person name="Lipzen A."/>
            <person name="Sullivan W."/>
            <person name="Andreopoulos W.B."/>
            <person name="Clum A."/>
            <person name="Lindquist E."/>
            <person name="Daum C."/>
            <person name="Ramamoorthy G.K."/>
            <person name="Gryganskyi A."/>
            <person name="Culley D."/>
            <person name="Magnuson J.K."/>
            <person name="James T.Y."/>
            <person name="O'Malley M.A."/>
            <person name="Stajich J.E."/>
            <person name="Spatafora J.W."/>
            <person name="Visel A."/>
            <person name="Grigoriev I.V."/>
        </authorList>
    </citation>
    <scope>NUCLEOTIDE SEQUENCE [LARGE SCALE GENOMIC DNA]</scope>
    <source>
        <strain evidence="8 9">NRRL 3301</strain>
    </source>
</reference>
<keyword evidence="3 7" id="KW-0812">Transmembrane</keyword>
<name>A0A1X2GDZ9_9FUNG</name>
<feature type="compositionally biased region" description="Polar residues" evidence="6">
    <location>
        <begin position="233"/>
        <end position="242"/>
    </location>
</feature>
<evidence type="ECO:0000256" key="6">
    <source>
        <dbReference type="SAM" id="MobiDB-lite"/>
    </source>
</evidence>
<feature type="region of interest" description="Disordered" evidence="6">
    <location>
        <begin position="189"/>
        <end position="273"/>
    </location>
</feature>
<evidence type="ECO:0000313" key="8">
    <source>
        <dbReference type="EMBL" id="ORX51637.1"/>
    </source>
</evidence>